<organism evidence="1 2">
    <name type="scientific">Thermaerobacillus caldiproteolyticus</name>
    <dbReference type="NCBI Taxonomy" id="247480"/>
    <lineage>
        <taxon>Bacteria</taxon>
        <taxon>Bacillati</taxon>
        <taxon>Bacillota</taxon>
        <taxon>Bacilli</taxon>
        <taxon>Bacillales</taxon>
        <taxon>Anoxybacillaceae</taxon>
        <taxon>Thermaerobacillus</taxon>
    </lineage>
</organism>
<evidence type="ECO:0000313" key="1">
    <source>
        <dbReference type="EMBL" id="MBA2876798.1"/>
    </source>
</evidence>
<dbReference type="Proteomes" id="UP000523087">
    <property type="component" value="Unassembled WGS sequence"/>
</dbReference>
<evidence type="ECO:0000313" key="2">
    <source>
        <dbReference type="Proteomes" id="UP000523087"/>
    </source>
</evidence>
<proteinExistence type="predicted"/>
<name>A0A7V9Z9Z6_9BACL</name>
<dbReference type="EMBL" id="JACDUT010000018">
    <property type="protein sequence ID" value="MBA2876798.1"/>
    <property type="molecule type" value="Genomic_DNA"/>
</dbReference>
<keyword evidence="2" id="KW-1185">Reference proteome</keyword>
<protein>
    <submittedName>
        <fullName evidence="1">Uncharacterized protein</fullName>
    </submittedName>
</protein>
<gene>
    <name evidence="1" type="ORF">HNR31_003620</name>
</gene>
<dbReference type="AlphaFoldDB" id="A0A7V9Z9Z6"/>
<comment type="caution">
    <text evidence="1">The sequence shown here is derived from an EMBL/GenBank/DDBJ whole genome shotgun (WGS) entry which is preliminary data.</text>
</comment>
<sequence>MQEHFHFTTNKAKIQKQYNAILSIVLHSCLIPNHI</sequence>
<reference evidence="1 2" key="1">
    <citation type="submission" date="2020-07" db="EMBL/GenBank/DDBJ databases">
        <title>Genomic Encyclopedia of Type Strains, Phase IV (KMG-IV): sequencing the most valuable type-strain genomes for metagenomic binning, comparative biology and taxonomic classification.</title>
        <authorList>
            <person name="Goeker M."/>
        </authorList>
    </citation>
    <scope>NUCLEOTIDE SEQUENCE [LARGE SCALE GENOMIC DNA]</scope>
    <source>
        <strain evidence="1 2">DSM 15730</strain>
    </source>
</reference>
<accession>A0A7V9Z9Z6</accession>